<keyword evidence="3 6" id="KW-0812">Transmembrane</keyword>
<dbReference type="GO" id="GO:0005886">
    <property type="term" value="C:plasma membrane"/>
    <property type="evidence" value="ECO:0007669"/>
    <property type="project" value="UniProtKB-SubCell"/>
</dbReference>
<reference evidence="7 8" key="1">
    <citation type="submission" date="2018-09" db="EMBL/GenBank/DDBJ databases">
        <authorList>
            <person name="Zhu H."/>
        </authorList>
    </citation>
    <scope>NUCLEOTIDE SEQUENCE [LARGE SCALE GENOMIC DNA]</scope>
    <source>
        <strain evidence="7 8">K2S05-167</strain>
    </source>
</reference>
<proteinExistence type="predicted"/>
<evidence type="ECO:0000256" key="5">
    <source>
        <dbReference type="ARBA" id="ARBA00023136"/>
    </source>
</evidence>
<accession>A0A418V563</accession>
<evidence type="ECO:0000313" key="8">
    <source>
        <dbReference type="Proteomes" id="UP000286287"/>
    </source>
</evidence>
<dbReference type="GO" id="GO:0015171">
    <property type="term" value="F:amino acid transmembrane transporter activity"/>
    <property type="evidence" value="ECO:0007669"/>
    <property type="project" value="TreeGrafter"/>
</dbReference>
<dbReference type="EMBL" id="QYUJ01000014">
    <property type="protein sequence ID" value="RJF71256.1"/>
    <property type="molecule type" value="Genomic_DNA"/>
</dbReference>
<dbReference type="Pfam" id="PF01810">
    <property type="entry name" value="LysE"/>
    <property type="match status" value="1"/>
</dbReference>
<organism evidence="7 8">
    <name type="scientific">Deinococcus cavernae</name>
    <dbReference type="NCBI Taxonomy" id="2320857"/>
    <lineage>
        <taxon>Bacteria</taxon>
        <taxon>Thermotogati</taxon>
        <taxon>Deinococcota</taxon>
        <taxon>Deinococci</taxon>
        <taxon>Deinococcales</taxon>
        <taxon>Deinococcaceae</taxon>
        <taxon>Deinococcus</taxon>
    </lineage>
</organism>
<name>A0A418V563_9DEIO</name>
<dbReference type="InterPro" id="IPR001123">
    <property type="entry name" value="LeuE-type"/>
</dbReference>
<evidence type="ECO:0000313" key="7">
    <source>
        <dbReference type="EMBL" id="RJF71256.1"/>
    </source>
</evidence>
<feature type="transmembrane region" description="Helical" evidence="6">
    <location>
        <begin position="200"/>
        <end position="221"/>
    </location>
</feature>
<gene>
    <name evidence="7" type="ORF">D3875_06400</name>
</gene>
<dbReference type="AlphaFoldDB" id="A0A418V563"/>
<evidence type="ECO:0000256" key="3">
    <source>
        <dbReference type="ARBA" id="ARBA00022692"/>
    </source>
</evidence>
<comment type="caution">
    <text evidence="7">The sequence shown here is derived from an EMBL/GenBank/DDBJ whole genome shotgun (WGS) entry which is preliminary data.</text>
</comment>
<comment type="subcellular location">
    <subcellularLocation>
        <location evidence="1">Cell membrane</location>
        <topology evidence="1">Multi-pass membrane protein</topology>
    </subcellularLocation>
</comment>
<keyword evidence="5 6" id="KW-0472">Membrane</keyword>
<keyword evidence="8" id="KW-1185">Reference proteome</keyword>
<keyword evidence="2" id="KW-1003">Cell membrane</keyword>
<feature type="transmembrane region" description="Helical" evidence="6">
    <location>
        <begin position="91"/>
        <end position="112"/>
    </location>
</feature>
<evidence type="ECO:0000256" key="1">
    <source>
        <dbReference type="ARBA" id="ARBA00004651"/>
    </source>
</evidence>
<evidence type="ECO:0000256" key="6">
    <source>
        <dbReference type="SAM" id="Phobius"/>
    </source>
</evidence>
<feature type="transmembrane region" description="Helical" evidence="6">
    <location>
        <begin position="132"/>
        <end position="155"/>
    </location>
</feature>
<feature type="transmembrane region" description="Helical" evidence="6">
    <location>
        <begin position="167"/>
        <end position="188"/>
    </location>
</feature>
<dbReference type="Proteomes" id="UP000286287">
    <property type="component" value="Unassembled WGS sequence"/>
</dbReference>
<evidence type="ECO:0000256" key="2">
    <source>
        <dbReference type="ARBA" id="ARBA00022475"/>
    </source>
</evidence>
<sequence>MARAARASSAPVAPDRETRPVTLTTLAALVAFLLPLQVSPGPANVYFAVLGARGGVRRAVPALLGYLCGVVIMTLLLGFALDAKVFRPPGLMAGMSVAGGLYLSYLGGQMLSSPGAPGSEVGLAGDFQAHGGALQGALVLLLNPKAYLIVGLTLAQFAAGQAVTLPYVLAVTGAICATFTVAFVLWANLGAGSKALPARWAHRLNVVCAVGVLVMGLWMTWEGVRGWLD</sequence>
<feature type="transmembrane region" description="Helical" evidence="6">
    <location>
        <begin position="59"/>
        <end position="79"/>
    </location>
</feature>
<dbReference type="PANTHER" id="PTHR30086">
    <property type="entry name" value="ARGININE EXPORTER PROTEIN ARGO"/>
    <property type="match status" value="1"/>
</dbReference>
<protein>
    <submittedName>
        <fullName evidence="7">LysE family translocator</fullName>
    </submittedName>
</protein>
<feature type="transmembrane region" description="Helical" evidence="6">
    <location>
        <begin position="21"/>
        <end position="39"/>
    </location>
</feature>
<dbReference type="PANTHER" id="PTHR30086:SF20">
    <property type="entry name" value="ARGININE EXPORTER PROTEIN ARGO-RELATED"/>
    <property type="match status" value="1"/>
</dbReference>
<keyword evidence="4 6" id="KW-1133">Transmembrane helix</keyword>
<evidence type="ECO:0000256" key="4">
    <source>
        <dbReference type="ARBA" id="ARBA00022989"/>
    </source>
</evidence>